<dbReference type="SUPFAM" id="SSF69255">
    <property type="entry name" value="gp5 N-terminal domain-like"/>
    <property type="match status" value="1"/>
</dbReference>
<dbReference type="Pfam" id="PF04717">
    <property type="entry name" value="Phage_base_V"/>
    <property type="match status" value="1"/>
</dbReference>
<feature type="compositionally biased region" description="Polar residues" evidence="2">
    <location>
        <begin position="596"/>
        <end position="611"/>
    </location>
</feature>
<dbReference type="AlphaFoldDB" id="A0AAU8MSE3"/>
<dbReference type="InterPro" id="IPR006531">
    <property type="entry name" value="Gp5/Vgr_OB"/>
</dbReference>
<dbReference type="InterPro" id="IPR037026">
    <property type="entry name" value="Vgr_OB-fold_dom_sf"/>
</dbReference>
<dbReference type="RefSeq" id="WP_363796958.1">
    <property type="nucleotide sequence ID" value="NZ_CP159925.1"/>
</dbReference>
<sequence>MNRVVVAHTPLPADSLRFRRLRGTEQLSSLYEFTVELVSDDPTIDMKSLLGKPLTLEIETQNHDHRHLCGQIVRCELSGRETETPRSYIYTLTLRPSLWYLTRTIDCRIFQNKNVLDILDEVFGKYGFSVQKRVSANYRNWEYCVQYQETDFAFVSRLMEHEGIYYYFKHELGQQTLVLADELGSHDELPGYPTLPYISHDRLALQDEPGIDQWRSAEEVRSGVYSVDDYDFKKPGAKLGQSLAHEMEHDHAQFEKYIWQGGYIEADQGAHYARIRLEAEQAEHARIRAHSTVRAIACGGLFSLTGCPRDNENRQYLIVAVDYDLREGGYATGSNDARYDVDFTVQPAQLPFRAACLTPVPKATGPQTAVVVGPPGQIIWTDQYSRVKLQFRWDRYGNSDENSSCWVRVSDAWAGTNYGSVHVPRIGQEVVVDFLNGHMDRPLITGRIYNADQMPPFEMPVSCTQSGFVTRTPGGGPENANMLRFEDKKGSEQVRLHAERDYDVSAEHDSTLTVANKLLFTVGTILTPHDGQQSPLPLLKGGAAGTLPPTAPGVVPDTNIVTMASQAQQAKAGSAAAAAAASAQGVEMPPPERQHTSQVDADNPANVSSGLSDISEKISSEAASMFSVSVQGLSVNAVFGNTVSITTGTQTSILNGSSFSDTNGNSTSFLNGHSFSMTNGSTESITNGSTVSLTHGNAASVLMGSSHSTTMGSTWSFTKGNATSTTVGNTFSTTQGNATSLTVGNVTSTTEGNITSTTIGNVTSTKMANDTSTTFGNLTSTTISNETSLTVGNKTLTTIGTKTELTVSDTRSTTIGNKNELTVGTSQNVKIGANTNINATHDTNINASSMSVTGSSISQTGLSISYTQYGYSQTAVDLKQMQSSVEMVGNKMIM</sequence>
<dbReference type="Pfam" id="PF05954">
    <property type="entry name" value="Phage_GPD"/>
    <property type="match status" value="1"/>
</dbReference>
<evidence type="ECO:0000256" key="1">
    <source>
        <dbReference type="ARBA" id="ARBA00005558"/>
    </source>
</evidence>
<dbReference type="SUPFAM" id="SSF69349">
    <property type="entry name" value="Phage fibre proteins"/>
    <property type="match status" value="1"/>
</dbReference>
<comment type="similarity">
    <text evidence="1">Belongs to the VgrG protein family.</text>
</comment>
<dbReference type="NCBIfam" id="TIGR03361">
    <property type="entry name" value="VI_Rhs_Vgr"/>
    <property type="match status" value="1"/>
</dbReference>
<feature type="region of interest" description="Disordered" evidence="2">
    <location>
        <begin position="575"/>
        <end position="611"/>
    </location>
</feature>
<dbReference type="Gene3D" id="4.10.220.110">
    <property type="match status" value="1"/>
</dbReference>
<dbReference type="InterPro" id="IPR054030">
    <property type="entry name" value="Gp5_Vgr_C"/>
</dbReference>
<dbReference type="InterPro" id="IPR006533">
    <property type="entry name" value="T6SS_Vgr_RhsGE"/>
</dbReference>
<dbReference type="Gene3D" id="2.30.110.50">
    <property type="match status" value="1"/>
</dbReference>
<evidence type="ECO:0000259" key="4">
    <source>
        <dbReference type="Pfam" id="PF22178"/>
    </source>
</evidence>
<dbReference type="EMBL" id="CP159925">
    <property type="protein sequence ID" value="XCO74100.1"/>
    <property type="molecule type" value="Genomic_DNA"/>
</dbReference>
<dbReference type="Pfam" id="PF22178">
    <property type="entry name" value="Gp5_trimer_C"/>
    <property type="match status" value="1"/>
</dbReference>
<feature type="domain" description="Gp5/Type VI secretion system Vgr C-terminal trimerisation" evidence="4">
    <location>
        <begin position="466"/>
        <end position="521"/>
    </location>
</feature>
<evidence type="ECO:0000313" key="5">
    <source>
        <dbReference type="EMBL" id="XCO74100.1"/>
    </source>
</evidence>
<feature type="compositionally biased region" description="Low complexity" evidence="2">
    <location>
        <begin position="575"/>
        <end position="584"/>
    </location>
</feature>
<proteinExistence type="inferred from homology"/>
<organism evidence="5">
    <name type="scientific">Lysobacter firmicutimachus</name>
    <dbReference type="NCBI Taxonomy" id="1792846"/>
    <lineage>
        <taxon>Bacteria</taxon>
        <taxon>Pseudomonadati</taxon>
        <taxon>Pseudomonadota</taxon>
        <taxon>Gammaproteobacteria</taxon>
        <taxon>Lysobacterales</taxon>
        <taxon>Lysobacteraceae</taxon>
        <taxon>Lysobacter</taxon>
    </lineage>
</organism>
<feature type="domain" description="Gp5/Type VI secretion system Vgr protein OB-fold" evidence="3">
    <location>
        <begin position="382"/>
        <end position="449"/>
    </location>
</feature>
<dbReference type="InterPro" id="IPR017847">
    <property type="entry name" value="T6SS_RhsGE_Vgr_subset"/>
</dbReference>
<dbReference type="Gene3D" id="3.55.50.10">
    <property type="entry name" value="Baseplate protein-like domains"/>
    <property type="match status" value="1"/>
</dbReference>
<accession>A0AAU8MSE3</accession>
<gene>
    <name evidence="5" type="primary">tssI</name>
    <name evidence="5" type="ORF">ABU614_17170</name>
</gene>
<name>A0AAU8MSE3_9GAMM</name>
<evidence type="ECO:0000256" key="2">
    <source>
        <dbReference type="SAM" id="MobiDB-lite"/>
    </source>
</evidence>
<dbReference type="SUPFAM" id="SSF69279">
    <property type="entry name" value="Phage tail proteins"/>
    <property type="match status" value="2"/>
</dbReference>
<protein>
    <submittedName>
        <fullName evidence="5">Type VI secretion system tip protein TssI/VgrG</fullName>
    </submittedName>
</protein>
<reference evidence="5" key="1">
    <citation type="submission" date="2024-06" db="EMBL/GenBank/DDBJ databases">
        <authorList>
            <person name="Li S."/>
        </authorList>
    </citation>
    <scope>NUCLEOTIDE SEQUENCE</scope>
    <source>
        <strain evidence="5">SR10</strain>
    </source>
</reference>
<dbReference type="Gene3D" id="2.40.50.230">
    <property type="entry name" value="Gp5 N-terminal domain"/>
    <property type="match status" value="1"/>
</dbReference>
<dbReference type="NCBIfam" id="TIGR01646">
    <property type="entry name" value="vgr_GE"/>
    <property type="match status" value="1"/>
</dbReference>
<evidence type="ECO:0000259" key="3">
    <source>
        <dbReference type="Pfam" id="PF04717"/>
    </source>
</evidence>